<dbReference type="InterPro" id="IPR003593">
    <property type="entry name" value="AAA+_ATPase"/>
</dbReference>
<feature type="region of interest" description="Disordered" evidence="8">
    <location>
        <begin position="1414"/>
        <end position="1473"/>
    </location>
</feature>
<dbReference type="GO" id="GO:0090374">
    <property type="term" value="P:oligopeptide export from mitochondrion"/>
    <property type="evidence" value="ECO:0007669"/>
    <property type="project" value="TreeGrafter"/>
</dbReference>
<keyword evidence="4" id="KW-0547">Nucleotide-binding</keyword>
<organism evidence="12 13">
    <name type="scientific">Lecanosticta acicola</name>
    <dbReference type="NCBI Taxonomy" id="111012"/>
    <lineage>
        <taxon>Eukaryota</taxon>
        <taxon>Fungi</taxon>
        <taxon>Dikarya</taxon>
        <taxon>Ascomycota</taxon>
        <taxon>Pezizomycotina</taxon>
        <taxon>Dothideomycetes</taxon>
        <taxon>Dothideomycetidae</taxon>
        <taxon>Mycosphaerellales</taxon>
        <taxon>Mycosphaerellaceae</taxon>
        <taxon>Lecanosticta</taxon>
    </lineage>
</organism>
<accession>A0AAI8YUN5</accession>
<dbReference type="Proteomes" id="UP001296104">
    <property type="component" value="Unassembled WGS sequence"/>
</dbReference>
<dbReference type="Gene3D" id="1.20.1560.10">
    <property type="entry name" value="ABC transporter type 1, transmembrane domain"/>
    <property type="match status" value="2"/>
</dbReference>
<dbReference type="PROSITE" id="PS50893">
    <property type="entry name" value="ABC_TRANSPORTER_2"/>
    <property type="match status" value="2"/>
</dbReference>
<feature type="compositionally biased region" description="Polar residues" evidence="8">
    <location>
        <begin position="749"/>
        <end position="759"/>
    </location>
</feature>
<proteinExistence type="predicted"/>
<evidence type="ECO:0000259" key="11">
    <source>
        <dbReference type="PROSITE" id="PS50929"/>
    </source>
</evidence>
<reference evidence="12" key="1">
    <citation type="submission" date="2023-11" db="EMBL/GenBank/DDBJ databases">
        <authorList>
            <person name="Alioto T."/>
            <person name="Alioto T."/>
            <person name="Gomez Garrido J."/>
        </authorList>
    </citation>
    <scope>NUCLEOTIDE SEQUENCE</scope>
</reference>
<evidence type="ECO:0000256" key="3">
    <source>
        <dbReference type="ARBA" id="ARBA00022692"/>
    </source>
</evidence>
<dbReference type="CDD" id="cd18578">
    <property type="entry name" value="ABC_6TM_Pgp_ABCB1_D2_like"/>
    <property type="match status" value="1"/>
</dbReference>
<evidence type="ECO:0000256" key="8">
    <source>
        <dbReference type="SAM" id="MobiDB-lite"/>
    </source>
</evidence>
<dbReference type="InterPro" id="IPR027417">
    <property type="entry name" value="P-loop_NTPase"/>
</dbReference>
<evidence type="ECO:0000256" key="4">
    <source>
        <dbReference type="ARBA" id="ARBA00022741"/>
    </source>
</evidence>
<dbReference type="Pfam" id="PF00005">
    <property type="entry name" value="ABC_tran"/>
    <property type="match status" value="2"/>
</dbReference>
<evidence type="ECO:0000256" key="1">
    <source>
        <dbReference type="ARBA" id="ARBA00004141"/>
    </source>
</evidence>
<dbReference type="EMBL" id="CAVMBE010000010">
    <property type="protein sequence ID" value="CAK3894129.1"/>
    <property type="molecule type" value="Genomic_DNA"/>
</dbReference>
<feature type="transmembrane region" description="Helical" evidence="9">
    <location>
        <begin position="1066"/>
        <end position="1088"/>
    </location>
</feature>
<comment type="caution">
    <text evidence="12">The sequence shown here is derived from an EMBL/GenBank/DDBJ whole genome shotgun (WGS) entry which is preliminary data.</text>
</comment>
<name>A0AAI8YUN5_9PEZI</name>
<dbReference type="FunFam" id="3.40.50.300:FF:001471">
    <property type="entry name" value="P-loop containing nucleoside triphosphate hydrolase protein"/>
    <property type="match status" value="1"/>
</dbReference>
<evidence type="ECO:0000256" key="9">
    <source>
        <dbReference type="SAM" id="Phobius"/>
    </source>
</evidence>
<dbReference type="CDD" id="cd18577">
    <property type="entry name" value="ABC_6TM_Pgp_ABCB1_D1_like"/>
    <property type="match status" value="1"/>
</dbReference>
<feature type="transmembrane region" description="Helical" evidence="9">
    <location>
        <begin position="984"/>
        <end position="1003"/>
    </location>
</feature>
<feature type="transmembrane region" description="Helical" evidence="9">
    <location>
        <begin position="332"/>
        <end position="352"/>
    </location>
</feature>
<feature type="transmembrane region" description="Helical" evidence="9">
    <location>
        <begin position="293"/>
        <end position="312"/>
    </location>
</feature>
<evidence type="ECO:0000256" key="6">
    <source>
        <dbReference type="ARBA" id="ARBA00022989"/>
    </source>
</evidence>
<feature type="region of interest" description="Disordered" evidence="8">
    <location>
        <begin position="735"/>
        <end position="759"/>
    </location>
</feature>
<dbReference type="GO" id="GO:0015421">
    <property type="term" value="F:ABC-type oligopeptide transporter activity"/>
    <property type="evidence" value="ECO:0007669"/>
    <property type="project" value="TreeGrafter"/>
</dbReference>
<dbReference type="InterPro" id="IPR003439">
    <property type="entry name" value="ABC_transporter-like_ATP-bd"/>
</dbReference>
<feature type="transmembrane region" description="Helical" evidence="9">
    <location>
        <begin position="955"/>
        <end position="978"/>
    </location>
</feature>
<feature type="transmembrane region" description="Helical" evidence="9">
    <location>
        <begin position="211"/>
        <end position="230"/>
    </location>
</feature>
<evidence type="ECO:0000256" key="7">
    <source>
        <dbReference type="ARBA" id="ARBA00023136"/>
    </source>
</evidence>
<keyword evidence="6 9" id="KW-1133">Transmembrane helix</keyword>
<dbReference type="InterPro" id="IPR039421">
    <property type="entry name" value="Type_1_exporter"/>
</dbReference>
<evidence type="ECO:0000313" key="12">
    <source>
        <dbReference type="EMBL" id="CAK3894129.1"/>
    </source>
</evidence>
<gene>
    <name evidence="12" type="ORF">LECACI_7A002353</name>
</gene>
<feature type="transmembrane region" description="Helical" evidence="9">
    <location>
        <begin position="110"/>
        <end position="134"/>
    </location>
</feature>
<dbReference type="Pfam" id="PF00664">
    <property type="entry name" value="ABC_membrane"/>
    <property type="match status" value="2"/>
</dbReference>
<feature type="transmembrane region" description="Helical" evidence="9">
    <location>
        <begin position="880"/>
        <end position="900"/>
    </location>
</feature>
<dbReference type="PROSITE" id="PS00211">
    <property type="entry name" value="ABC_TRANSPORTER_1"/>
    <property type="match status" value="1"/>
</dbReference>
<sequence length="1473" mass="161878">MAIGNFLKGRRRERRASKESKTQSEDISETAKAADDEEEEHVQAKWRSLFAFSTRAHIPLLLAGIFVSFVAGAVSPAQNLIVGDLFEGFTSFAAGRITKDELMRRQTKYVLYQVGLAAGSWVFHSLDFMFWMAFGELQAKSARDRLFHGLMSKEVEWYDRRKNGIGALLPRIQAQIRELQLATAQPLGALFSLAATSILSLIQAFTKSWDLTLVTLATVPVIMVLMGVVGKPMQRNLPKQQDKLTEAQKYSTGAFSSIETVKCFNGQEIEVEKYQKSVAEAANFYARVANASALQMGLLALLAVSMFVQGFYYGGVLVASGTIDSGDVITTFFSAIAAFSSISAIMPQMIVFEKGRSAGATLRSIMVQIEEKSSAKEAEGALAPTSCRGNIEVKNLTFAYPSRPDVLAVQDVSMRLPAGELTFLIGRSGSGKSTISQLLMRFYSSSEGQILVDNVPLDKLDPTWLRTNITLVEQTSVLFNDTIFRNIAFGRRDYEAVTRDEVMGAVEFALLQLMINEMPDGLDTVAGFKGGSMSGGQRQRMALARARLRDSPILFLDESTSALDHITRTLMMEAIRRWRKGKTTIMITHDVSQIKPEDYVYLLQNGKVAQEGYRQQMEEMKDSPFQAFLAEDDRAGSEDSPFELAFTDTDSVYSIDQTPNAFYENGDPLERELSFTEKRSSKRMSYFPNVIGGGSPMVGLRAPPQGLKGTFSPLMRAANSPALDWTSKWPALTARKSPTEAGTPAPQDMESSSSPSNRISQMLGDLVNQTGQSAVDARRGATRRRRPLVEDDDAIPLTGPEASLAALEANQHVKKGPQLNSLTYIFETLWPNLGWRARVYLIVGFYGASFHAVVSPAFSFMVSKMITLYSKPGGDSKKSLMYAMIILGIAVGDALHTWLYRFLHEYTSQLWVDEIRCVAYSRILDQPRDFFEKEENSTSTMTMSLDRSAEEMRNLLGRFASLAYVATIMVLVSIFWALGTQWKMTLIALAVVPYIWGVTKAFARISERWENRSNDAGEAAAAIFTETFTNIKTVRALTLEPHFLKNYMQATNAALRVGLQKSFYSGFFYGLSDSAANFAVAMIFYIGSRLIADGAKVADIIQVFTMLIFTIQNVANILEWIPQIGASKDSAARLLRLATLPKDSHEHLGNTRIVTIGDIVFDKLRFCYPSRPDQTVLKDISLRLHPGTATAIVGGSGSGKSTIANLLLDLYSTATMKGHNHHDVGELTVGGRDIHHIHTPSLRALIGVVSQTPTLFSATVAENIAYGLPHDHPHRENVELAARQAGIHEFILSLPQSYETLIGEGGTGLSGGQSQRVSIARALVRKPSVLILDEATSALDVQSANLIRDTIRSLIRDQPHITVIIITHHKDMMEIAERIVVLDQGVLAEEGTFQELMESRGALANLLSGGEVDAEGGGDQKLSRKSGRAGPLLKEVDWNKKGVGGRHSSNAKAKTVPLPPTTAGLGRGRDGPT</sequence>
<keyword evidence="13" id="KW-1185">Reference proteome</keyword>
<dbReference type="PROSITE" id="PS50929">
    <property type="entry name" value="ABC_TM1F"/>
    <property type="match status" value="2"/>
</dbReference>
<keyword evidence="5" id="KW-0067">ATP-binding</keyword>
<comment type="subcellular location">
    <subcellularLocation>
        <location evidence="1">Membrane</location>
        <topology evidence="1">Multi-pass membrane protein</topology>
    </subcellularLocation>
</comment>
<feature type="region of interest" description="Disordered" evidence="8">
    <location>
        <begin position="1"/>
        <end position="38"/>
    </location>
</feature>
<keyword evidence="2" id="KW-0813">Transport</keyword>
<feature type="domain" description="ABC transporter" evidence="10">
    <location>
        <begin position="391"/>
        <end position="630"/>
    </location>
</feature>
<evidence type="ECO:0000256" key="2">
    <source>
        <dbReference type="ARBA" id="ARBA00022448"/>
    </source>
</evidence>
<dbReference type="PANTHER" id="PTHR43394:SF15">
    <property type="entry name" value="ALPHA-FACTOR-TRANSPORTING ATPASE"/>
    <property type="match status" value="1"/>
</dbReference>
<dbReference type="Gene3D" id="3.40.50.300">
    <property type="entry name" value="P-loop containing nucleotide triphosphate hydrolases"/>
    <property type="match status" value="2"/>
</dbReference>
<keyword evidence="3 9" id="KW-0812">Transmembrane</keyword>
<feature type="domain" description="ABC transmembrane type-1" evidence="11">
    <location>
        <begin position="62"/>
        <end position="354"/>
    </location>
</feature>
<dbReference type="FunFam" id="3.40.50.300:FF:000604">
    <property type="entry name" value="ABC transporter B family member 28"/>
    <property type="match status" value="1"/>
</dbReference>
<dbReference type="InterPro" id="IPR011527">
    <property type="entry name" value="ABC1_TM_dom"/>
</dbReference>
<protein>
    <submittedName>
        <fullName evidence="12">ABC transporter, ABC-B family, MDR type</fullName>
    </submittedName>
</protein>
<feature type="transmembrane region" description="Helical" evidence="9">
    <location>
        <begin position="187"/>
        <end position="205"/>
    </location>
</feature>
<evidence type="ECO:0000313" key="13">
    <source>
        <dbReference type="Proteomes" id="UP001296104"/>
    </source>
</evidence>
<dbReference type="PANTHER" id="PTHR43394">
    <property type="entry name" value="ATP-DEPENDENT PERMEASE MDL1, MITOCHONDRIAL"/>
    <property type="match status" value="1"/>
</dbReference>
<dbReference type="GO" id="GO:0016887">
    <property type="term" value="F:ATP hydrolysis activity"/>
    <property type="evidence" value="ECO:0007669"/>
    <property type="project" value="InterPro"/>
</dbReference>
<dbReference type="GO" id="GO:0005743">
    <property type="term" value="C:mitochondrial inner membrane"/>
    <property type="evidence" value="ECO:0007669"/>
    <property type="project" value="TreeGrafter"/>
</dbReference>
<dbReference type="SMART" id="SM00382">
    <property type="entry name" value="AAA"/>
    <property type="match status" value="2"/>
</dbReference>
<evidence type="ECO:0000259" key="10">
    <source>
        <dbReference type="PROSITE" id="PS50893"/>
    </source>
</evidence>
<feature type="transmembrane region" description="Helical" evidence="9">
    <location>
        <begin position="56"/>
        <end position="75"/>
    </location>
</feature>
<keyword evidence="7 9" id="KW-0472">Membrane</keyword>
<dbReference type="SUPFAM" id="SSF52540">
    <property type="entry name" value="P-loop containing nucleoside triphosphate hydrolases"/>
    <property type="match status" value="2"/>
</dbReference>
<dbReference type="GO" id="GO:0005524">
    <property type="term" value="F:ATP binding"/>
    <property type="evidence" value="ECO:0007669"/>
    <property type="project" value="UniProtKB-KW"/>
</dbReference>
<feature type="domain" description="ABC transmembrane type-1" evidence="11">
    <location>
        <begin position="850"/>
        <end position="1126"/>
    </location>
</feature>
<dbReference type="InterPro" id="IPR017871">
    <property type="entry name" value="ABC_transporter-like_CS"/>
</dbReference>
<feature type="transmembrane region" description="Helical" evidence="9">
    <location>
        <begin position="839"/>
        <end position="860"/>
    </location>
</feature>
<evidence type="ECO:0000256" key="5">
    <source>
        <dbReference type="ARBA" id="ARBA00022840"/>
    </source>
</evidence>
<feature type="domain" description="ABC transporter" evidence="10">
    <location>
        <begin position="1154"/>
        <end position="1409"/>
    </location>
</feature>
<dbReference type="SUPFAM" id="SSF90123">
    <property type="entry name" value="ABC transporter transmembrane region"/>
    <property type="match status" value="2"/>
</dbReference>
<dbReference type="InterPro" id="IPR036640">
    <property type="entry name" value="ABC1_TM_sf"/>
</dbReference>